<keyword evidence="8" id="KW-0406">Ion transport</keyword>
<keyword evidence="18" id="KW-1185">Reference proteome</keyword>
<evidence type="ECO:0000256" key="13">
    <source>
        <dbReference type="RuleBase" id="RU003357"/>
    </source>
</evidence>
<dbReference type="PANTHER" id="PTHR32552:SF68">
    <property type="entry name" value="FERRICHROME OUTER MEMBRANE TRANSPORTER_PHAGE RECEPTOR"/>
    <property type="match status" value="1"/>
</dbReference>
<dbReference type="RefSeq" id="WP_104710070.1">
    <property type="nucleotide sequence ID" value="NZ_PTRA01000001.1"/>
</dbReference>
<dbReference type="SUPFAM" id="SSF56935">
    <property type="entry name" value="Porins"/>
    <property type="match status" value="1"/>
</dbReference>
<protein>
    <submittedName>
        <fullName evidence="17">TonB-dependent receptor</fullName>
    </submittedName>
</protein>
<keyword evidence="5 12" id="KW-0812">Transmembrane</keyword>
<evidence type="ECO:0000313" key="17">
    <source>
        <dbReference type="EMBL" id="PQA58903.1"/>
    </source>
</evidence>
<dbReference type="Pfam" id="PF07715">
    <property type="entry name" value="Plug"/>
    <property type="match status" value="1"/>
</dbReference>
<evidence type="ECO:0000256" key="14">
    <source>
        <dbReference type="SAM" id="MobiDB-lite"/>
    </source>
</evidence>
<keyword evidence="6" id="KW-0732">Signal</keyword>
<dbReference type="InterPro" id="IPR000531">
    <property type="entry name" value="Beta-barrel_TonB"/>
</dbReference>
<dbReference type="EMBL" id="PTRA01000001">
    <property type="protein sequence ID" value="PQA58903.1"/>
    <property type="molecule type" value="Genomic_DNA"/>
</dbReference>
<feature type="domain" description="TonB-dependent receptor-like beta-barrel" evidence="15">
    <location>
        <begin position="211"/>
        <end position="640"/>
    </location>
</feature>
<name>A0A2S7IMD2_9BACT</name>
<keyword evidence="17" id="KW-0675">Receptor</keyword>
<feature type="domain" description="TonB-dependent receptor plug" evidence="16">
    <location>
        <begin position="42"/>
        <end position="150"/>
    </location>
</feature>
<evidence type="ECO:0000256" key="4">
    <source>
        <dbReference type="ARBA" id="ARBA00022496"/>
    </source>
</evidence>
<keyword evidence="10 12" id="KW-0472">Membrane</keyword>
<dbReference type="AlphaFoldDB" id="A0A2S7IMD2"/>
<keyword evidence="2 12" id="KW-0813">Transport</keyword>
<evidence type="ECO:0000256" key="9">
    <source>
        <dbReference type="ARBA" id="ARBA00023077"/>
    </source>
</evidence>
<evidence type="ECO:0000256" key="2">
    <source>
        <dbReference type="ARBA" id="ARBA00022448"/>
    </source>
</evidence>
<reference evidence="18" key="1">
    <citation type="submission" date="2018-02" db="EMBL/GenBank/DDBJ databases">
        <title>Genome sequencing of Solimonas sp. HR-BB.</title>
        <authorList>
            <person name="Lee Y."/>
            <person name="Jeon C.O."/>
        </authorList>
    </citation>
    <scope>NUCLEOTIDE SEQUENCE [LARGE SCALE GENOMIC DNA]</scope>
    <source>
        <strain evidence="18">HR-U</strain>
    </source>
</reference>
<evidence type="ECO:0000256" key="8">
    <source>
        <dbReference type="ARBA" id="ARBA00023065"/>
    </source>
</evidence>
<evidence type="ECO:0000256" key="7">
    <source>
        <dbReference type="ARBA" id="ARBA00023004"/>
    </source>
</evidence>
<comment type="subcellular location">
    <subcellularLocation>
        <location evidence="1 12">Cell outer membrane</location>
        <topology evidence="1 12">Multi-pass membrane protein</topology>
    </subcellularLocation>
</comment>
<sequence length="677" mass="75930">MRLALLFVGIPFFTWAQSDSLRTRNLNPVEIQSTRLNVAENRSPFAVSVLSQYRLQVGQPQLSLFDAMGAIPGVFAQNPDNFAQDLRISIRGFGARSSFGIRGLKVLLDGIPESTPDGQAKVNNFDVGSLGQLEVIRGASSALYGNASGGILSYTTETPTSNFAEAQAIAGSYGFQRYQIKVGQKWQRSSLLINASRNQQDGYREYAAMNNWLFNVKFQHELSATAKLTFLYNFAKNTAQDPGGLTMQQVEQNRRMARPQNVQFQAFSGATQHRTAVVYDQSLGTKHQVQARAFWTNRDFENRLAFQAGGNVQFIRNFTGGGASYQYTDQFGSVSYRLKAGIDLENQQDNRKRNDNQEGNSGAETLNQVETFRNIGAYLLQEFGFGKNVALTVGTRYDDIQLKVKDRFLSDADQSGRRTYQRFSPTAGLNWEYQPQRSVYANFSTSFETPALTELGNNPSNLGGFNPELGPMRAYNYELGTKATFGWLKVDAAVFQVNVRGEIVPYQLTEFPGRTFYRNAGNSRRRGVELGLTAELTEGLTAFVNYTYSNFKYLHYSTTSGTFDNNQLPGIPPHFGYAEVRYFRPAGFYGIVQFRRNGTFYADDANAVRTDAYSLLNLRLGWQIKRTNWSLEPFVGINNLLNQRYFANVQINAAGGRYFEPATDRTFFGGVKIRLGK</sequence>
<dbReference type="PROSITE" id="PS52016">
    <property type="entry name" value="TONB_DEPENDENT_REC_3"/>
    <property type="match status" value="1"/>
</dbReference>
<evidence type="ECO:0000256" key="5">
    <source>
        <dbReference type="ARBA" id="ARBA00022692"/>
    </source>
</evidence>
<dbReference type="PANTHER" id="PTHR32552">
    <property type="entry name" value="FERRICHROME IRON RECEPTOR-RELATED"/>
    <property type="match status" value="1"/>
</dbReference>
<dbReference type="OrthoDB" id="9782587at2"/>
<keyword evidence="11 12" id="KW-0998">Cell outer membrane</keyword>
<dbReference type="Gene3D" id="2.170.130.10">
    <property type="entry name" value="TonB-dependent receptor, plug domain"/>
    <property type="match status" value="1"/>
</dbReference>
<evidence type="ECO:0000256" key="3">
    <source>
        <dbReference type="ARBA" id="ARBA00022452"/>
    </source>
</evidence>
<keyword evidence="3 12" id="KW-1134">Transmembrane beta strand</keyword>
<dbReference type="Gene3D" id="2.40.170.20">
    <property type="entry name" value="TonB-dependent receptor, beta-barrel domain"/>
    <property type="match status" value="1"/>
</dbReference>
<dbReference type="Pfam" id="PF00593">
    <property type="entry name" value="TonB_dep_Rec_b-barrel"/>
    <property type="match status" value="1"/>
</dbReference>
<dbReference type="InterPro" id="IPR037066">
    <property type="entry name" value="Plug_dom_sf"/>
</dbReference>
<dbReference type="InterPro" id="IPR039426">
    <property type="entry name" value="TonB-dep_rcpt-like"/>
</dbReference>
<evidence type="ECO:0000259" key="15">
    <source>
        <dbReference type="Pfam" id="PF00593"/>
    </source>
</evidence>
<evidence type="ECO:0000256" key="12">
    <source>
        <dbReference type="PROSITE-ProRule" id="PRU01360"/>
    </source>
</evidence>
<dbReference type="InterPro" id="IPR012910">
    <property type="entry name" value="Plug_dom"/>
</dbReference>
<keyword evidence="9 13" id="KW-0798">TonB box</keyword>
<comment type="caution">
    <text evidence="17">The sequence shown here is derived from an EMBL/GenBank/DDBJ whole genome shotgun (WGS) entry which is preliminary data.</text>
</comment>
<keyword evidence="4" id="KW-0410">Iron transport</keyword>
<evidence type="ECO:0000256" key="6">
    <source>
        <dbReference type="ARBA" id="ARBA00022729"/>
    </source>
</evidence>
<dbReference type="GO" id="GO:0015344">
    <property type="term" value="F:siderophore uptake transmembrane transporter activity"/>
    <property type="evidence" value="ECO:0007669"/>
    <property type="project" value="TreeGrafter"/>
</dbReference>
<evidence type="ECO:0000256" key="1">
    <source>
        <dbReference type="ARBA" id="ARBA00004571"/>
    </source>
</evidence>
<dbReference type="GO" id="GO:0009279">
    <property type="term" value="C:cell outer membrane"/>
    <property type="evidence" value="ECO:0007669"/>
    <property type="project" value="UniProtKB-SubCell"/>
</dbReference>
<dbReference type="InterPro" id="IPR036942">
    <property type="entry name" value="Beta-barrel_TonB_sf"/>
</dbReference>
<keyword evidence="7" id="KW-0408">Iron</keyword>
<comment type="similarity">
    <text evidence="12 13">Belongs to the TonB-dependent receptor family.</text>
</comment>
<gene>
    <name evidence="17" type="ORF">C5O19_04380</name>
</gene>
<evidence type="ECO:0000313" key="18">
    <source>
        <dbReference type="Proteomes" id="UP000239590"/>
    </source>
</evidence>
<evidence type="ECO:0000259" key="16">
    <source>
        <dbReference type="Pfam" id="PF07715"/>
    </source>
</evidence>
<evidence type="ECO:0000256" key="10">
    <source>
        <dbReference type="ARBA" id="ARBA00023136"/>
    </source>
</evidence>
<proteinExistence type="inferred from homology"/>
<feature type="region of interest" description="Disordered" evidence="14">
    <location>
        <begin position="345"/>
        <end position="364"/>
    </location>
</feature>
<organism evidence="17 18">
    <name type="scientific">Siphonobacter curvatus</name>
    <dbReference type="NCBI Taxonomy" id="2094562"/>
    <lineage>
        <taxon>Bacteria</taxon>
        <taxon>Pseudomonadati</taxon>
        <taxon>Bacteroidota</taxon>
        <taxon>Cytophagia</taxon>
        <taxon>Cytophagales</taxon>
        <taxon>Cytophagaceae</taxon>
        <taxon>Siphonobacter</taxon>
    </lineage>
</organism>
<accession>A0A2S7IMD2</accession>
<evidence type="ECO:0000256" key="11">
    <source>
        <dbReference type="ARBA" id="ARBA00023237"/>
    </source>
</evidence>
<dbReference type="CDD" id="cd01347">
    <property type="entry name" value="ligand_gated_channel"/>
    <property type="match status" value="1"/>
</dbReference>
<dbReference type="Proteomes" id="UP000239590">
    <property type="component" value="Unassembled WGS sequence"/>
</dbReference>